<dbReference type="GO" id="GO:0006887">
    <property type="term" value="P:exocytosis"/>
    <property type="evidence" value="ECO:0007669"/>
    <property type="project" value="InterPro"/>
</dbReference>
<feature type="compositionally biased region" description="Gly residues" evidence="2">
    <location>
        <begin position="179"/>
        <end position="194"/>
    </location>
</feature>
<feature type="domain" description="Exocyst complex component Sec3 coiled-coil" evidence="3">
    <location>
        <begin position="238"/>
        <end position="365"/>
    </location>
</feature>
<sequence length="947" mass="101040">MSVDPDLLQALKKQLTSTGAHLVIAQKVVKCVVSAGSAAKRKRPPKATGKERVMCLTAEPRVNKKGLKGMLNSCKLLQGRLQVTQSWRLKLISQIEVLMEQGTGRPCLQLTIMGGTLSKKEELAFELLGPAANSMDFLGTLVLFFKQYEEAVPTVSGHDPGALERWTLAHQNTALEGLGQSGRGGAQVAGGGADKGARGVQGNQITGAGARQERDLAELLQDYGMDLGDTQHFKNQKLTELDALENANAQSIILASRVYMGFSDVSKVVHSVDACFDRVEEVSQRLSTIDDSMRSTRADIAAFEARNNAMERAKTNQKALEMVLEKLLQQLRLPHASARLLASPNFNNQMIDQTIEAGWDLVKALHPLDSSVSVRPIGAPLPAAPYARRIDKVISKGWEGVDPSALGATLGRTMGGTLGATERPTGELDLTPGSALGSIAAVSQQRNRLQSASAMFATAARAHITTQLNLHIDAAGGRRGEDGTRTTTLAPPDLSGVHAQLNATKKLLQVLSALSRPEALAQASATCTAVNSILRNNLQRIAAAFKRSCAASAPAAAELDMSKMTKQEDLLPTRETDSASNLRGFRQVLGAWIPCLLSELDFCRSIVDVCERPGSRKVSRSGSDLPVIMAAEGLAAVVHGLDSCFWDMADAVSKSFPLASLAMLATVQKWSKALNSNPDGHHLSSTLQGLAARLVSAVFNTTRSLAASVEKYDSRNAVGISEAVKWQHILPFMPALTMFMTACEHAVAVSDPGSAPPSPRVARAMSFHSKTSSRGDAEDSVLGMSPDELFAAAAMGGSIAQLSSRLPAANTAPSASQVGDASVYLKQQMDNAKLLSMDMFAQRLEDYLASGGQVDQAAAIMDIHAPEFKAMLVPLASTEKKLAAMHARIVKHFGGGSTSMTHSVWSALAKRLQQKYSLLAKHAPRMYPSVQLPITPGHLQELLVVIG</sequence>
<dbReference type="GO" id="GO:0006893">
    <property type="term" value="P:Golgi to plasma membrane transport"/>
    <property type="evidence" value="ECO:0007669"/>
    <property type="project" value="TreeGrafter"/>
</dbReference>
<gene>
    <name evidence="4" type="ORF">WJX73_009620</name>
</gene>
<dbReference type="GO" id="GO:0000145">
    <property type="term" value="C:exocyst"/>
    <property type="evidence" value="ECO:0007669"/>
    <property type="project" value="InterPro"/>
</dbReference>
<evidence type="ECO:0000256" key="1">
    <source>
        <dbReference type="SAM" id="Coils"/>
    </source>
</evidence>
<dbReference type="GO" id="GO:0005886">
    <property type="term" value="C:plasma membrane"/>
    <property type="evidence" value="ECO:0007669"/>
    <property type="project" value="TreeGrafter"/>
</dbReference>
<dbReference type="PANTHER" id="PTHR16092">
    <property type="entry name" value="SEC3/SYNTAXIN-RELATED"/>
    <property type="match status" value="1"/>
</dbReference>
<organism evidence="4 5">
    <name type="scientific">Symbiochloris irregularis</name>
    <dbReference type="NCBI Taxonomy" id="706552"/>
    <lineage>
        <taxon>Eukaryota</taxon>
        <taxon>Viridiplantae</taxon>
        <taxon>Chlorophyta</taxon>
        <taxon>core chlorophytes</taxon>
        <taxon>Trebouxiophyceae</taxon>
        <taxon>Trebouxiales</taxon>
        <taxon>Trebouxiaceae</taxon>
        <taxon>Symbiochloris</taxon>
    </lineage>
</organism>
<dbReference type="PANTHER" id="PTHR16092:SF14">
    <property type="entry name" value="EXOCYST COMPLEX COMPONENT 1 ISOFORM X1"/>
    <property type="match status" value="1"/>
</dbReference>
<evidence type="ECO:0000259" key="3">
    <source>
        <dbReference type="Pfam" id="PF09763"/>
    </source>
</evidence>
<keyword evidence="5" id="KW-1185">Reference proteome</keyword>
<dbReference type="EMBL" id="JALJOQ010000227">
    <property type="protein sequence ID" value="KAK9788443.1"/>
    <property type="molecule type" value="Genomic_DNA"/>
</dbReference>
<proteinExistence type="predicted"/>
<dbReference type="Proteomes" id="UP001465755">
    <property type="component" value="Unassembled WGS sequence"/>
</dbReference>
<dbReference type="AlphaFoldDB" id="A0AAW1NLA7"/>
<feature type="region of interest" description="Disordered" evidence="2">
    <location>
        <begin position="179"/>
        <end position="200"/>
    </location>
</feature>
<evidence type="ECO:0000313" key="5">
    <source>
        <dbReference type="Proteomes" id="UP001465755"/>
    </source>
</evidence>
<dbReference type="Pfam" id="PF09763">
    <property type="entry name" value="Sec3_CC"/>
    <property type="match status" value="1"/>
</dbReference>
<keyword evidence="1" id="KW-0175">Coiled coil</keyword>
<evidence type="ECO:0000256" key="2">
    <source>
        <dbReference type="SAM" id="MobiDB-lite"/>
    </source>
</evidence>
<accession>A0AAW1NLA7</accession>
<feature type="coiled-coil region" evidence="1">
    <location>
        <begin position="293"/>
        <end position="330"/>
    </location>
</feature>
<comment type="caution">
    <text evidence="4">The sequence shown here is derived from an EMBL/GenBank/DDBJ whole genome shotgun (WGS) entry which is preliminary data.</text>
</comment>
<dbReference type="GO" id="GO:0005546">
    <property type="term" value="F:phosphatidylinositol-4,5-bisphosphate binding"/>
    <property type="evidence" value="ECO:0007669"/>
    <property type="project" value="TreeGrafter"/>
</dbReference>
<name>A0AAW1NLA7_9CHLO</name>
<reference evidence="4 5" key="1">
    <citation type="journal article" date="2024" name="Nat. Commun.">
        <title>Phylogenomics reveals the evolutionary origins of lichenization in chlorophyte algae.</title>
        <authorList>
            <person name="Puginier C."/>
            <person name="Libourel C."/>
            <person name="Otte J."/>
            <person name="Skaloud P."/>
            <person name="Haon M."/>
            <person name="Grisel S."/>
            <person name="Petersen M."/>
            <person name="Berrin J.G."/>
            <person name="Delaux P.M."/>
            <person name="Dal Grande F."/>
            <person name="Keller J."/>
        </authorList>
    </citation>
    <scope>NUCLEOTIDE SEQUENCE [LARGE SCALE GENOMIC DNA]</scope>
    <source>
        <strain evidence="4 5">SAG 2036</strain>
    </source>
</reference>
<protein>
    <recommendedName>
        <fullName evidence="3">Exocyst complex component Sec3 coiled-coil domain-containing protein</fullName>
    </recommendedName>
</protein>
<dbReference type="InterPro" id="IPR019160">
    <property type="entry name" value="Sec3_CC"/>
</dbReference>
<evidence type="ECO:0000313" key="4">
    <source>
        <dbReference type="EMBL" id="KAK9788443.1"/>
    </source>
</evidence>